<reference evidence="3" key="1">
    <citation type="submission" date="2017-04" db="EMBL/GenBank/DDBJ databases">
        <authorList>
            <person name="Varghese N."/>
            <person name="Submissions S."/>
        </authorList>
    </citation>
    <scope>NUCLEOTIDE SEQUENCE [LARGE SCALE GENOMIC DNA]</scope>
    <source>
        <strain evidence="3">RKEM611</strain>
    </source>
</reference>
<dbReference type="CDD" id="cd00161">
    <property type="entry name" value="beta-trefoil_Ricin-like"/>
    <property type="match status" value="1"/>
</dbReference>
<accession>A0A1Y6CWR3</accession>
<dbReference type="SUPFAM" id="SSF50370">
    <property type="entry name" value="Ricin B-like lectins"/>
    <property type="match status" value="1"/>
</dbReference>
<evidence type="ECO:0000313" key="2">
    <source>
        <dbReference type="EMBL" id="SMF82265.1"/>
    </source>
</evidence>
<organism evidence="2 3">
    <name type="scientific">Pseudobacteriovorax antillogorgiicola</name>
    <dbReference type="NCBI Taxonomy" id="1513793"/>
    <lineage>
        <taxon>Bacteria</taxon>
        <taxon>Pseudomonadati</taxon>
        <taxon>Bdellovibrionota</taxon>
        <taxon>Oligoflexia</taxon>
        <taxon>Oligoflexales</taxon>
        <taxon>Pseudobacteriovoracaceae</taxon>
        <taxon>Pseudobacteriovorax</taxon>
    </lineage>
</organism>
<dbReference type="PROSITE" id="PS50231">
    <property type="entry name" value="RICIN_B_LECTIN"/>
    <property type="match status" value="1"/>
</dbReference>
<dbReference type="AlphaFoldDB" id="A0A1Y6CWR3"/>
<sequence>MKLLSWLALGFAALSLSPAQAQIDTEERYLLKTLFRGDGECLEGNRFASSSTLGGAAFMSECRPFSGQIFRFEESGLDGYYLLKTEFLGDDFCLEGNEFAPSSTLKGAAFMAPCDRPATGQLWRIESHSSGYKLLKTLFQGNDKCLEGNRFASSSTLGGAAFMASCQRPATGQLWRFEVY</sequence>
<feature type="chain" id="PRO_5012961115" evidence="1">
    <location>
        <begin position="22"/>
        <end position="180"/>
    </location>
</feature>
<gene>
    <name evidence="2" type="ORF">SAMN06296036_14022</name>
</gene>
<dbReference type="EMBL" id="FWZT01000040">
    <property type="protein sequence ID" value="SMF82265.1"/>
    <property type="molecule type" value="Genomic_DNA"/>
</dbReference>
<dbReference type="OrthoDB" id="231191at2"/>
<dbReference type="InterPro" id="IPR035992">
    <property type="entry name" value="Ricin_B-like_lectins"/>
</dbReference>
<keyword evidence="3" id="KW-1185">Reference proteome</keyword>
<dbReference type="Gene3D" id="2.80.10.50">
    <property type="match status" value="1"/>
</dbReference>
<keyword evidence="1" id="KW-0732">Signal</keyword>
<name>A0A1Y6CWR3_9BACT</name>
<evidence type="ECO:0000256" key="1">
    <source>
        <dbReference type="SAM" id="SignalP"/>
    </source>
</evidence>
<proteinExistence type="predicted"/>
<dbReference type="Proteomes" id="UP000192907">
    <property type="component" value="Unassembled WGS sequence"/>
</dbReference>
<feature type="signal peptide" evidence="1">
    <location>
        <begin position="1"/>
        <end position="21"/>
    </location>
</feature>
<dbReference type="RefSeq" id="WP_132326097.1">
    <property type="nucleotide sequence ID" value="NZ_FWZT01000040.1"/>
</dbReference>
<evidence type="ECO:0000313" key="3">
    <source>
        <dbReference type="Proteomes" id="UP000192907"/>
    </source>
</evidence>
<protein>
    <submittedName>
        <fullName evidence="2">Uncharacterized protein</fullName>
    </submittedName>
</protein>